<dbReference type="FunFam" id="2.60.40.790:FF:000049">
    <property type="entry name" value="Increased DNA methylation 3"/>
    <property type="match status" value="1"/>
</dbReference>
<dbReference type="EMBL" id="WHWC01000011">
    <property type="protein sequence ID" value="KAG8374346.1"/>
    <property type="molecule type" value="Genomic_DNA"/>
</dbReference>
<evidence type="ECO:0000256" key="2">
    <source>
        <dbReference type="RuleBase" id="RU003616"/>
    </source>
</evidence>
<dbReference type="Proteomes" id="UP000826271">
    <property type="component" value="Unassembled WGS sequence"/>
</dbReference>
<dbReference type="SUPFAM" id="SSF49764">
    <property type="entry name" value="HSP20-like chaperones"/>
    <property type="match status" value="1"/>
</dbReference>
<dbReference type="PANTHER" id="PTHR34661">
    <property type="entry name" value="INCREASED DNA METHYLATION 3"/>
    <property type="match status" value="1"/>
</dbReference>
<dbReference type="InterPro" id="IPR008978">
    <property type="entry name" value="HSP20-like_chaperone"/>
</dbReference>
<comment type="similarity">
    <text evidence="1 2">Belongs to the small heat shock protein (HSP20) family.</text>
</comment>
<dbReference type="PROSITE" id="PS01031">
    <property type="entry name" value="SHSP"/>
    <property type="match status" value="1"/>
</dbReference>
<evidence type="ECO:0000313" key="4">
    <source>
        <dbReference type="EMBL" id="KAG8374346.1"/>
    </source>
</evidence>
<sequence length="189" mass="20412">MDIANFVGAGPEMENVCGVELKDDGTNTIGREEGMIFLSCAPCKEEWSNMVASTKCGFAVSGSAATKNLGPVLGLMDIGESHDSYLFRVSLPGVKRDERDFSCEVESDGRVIIKGVTVTGERTVEKYSQKFEMQTQNLCSPGPFTISFTLPGPVDPLQFHGNFASDGILEGIALKATRCMELSLPKKTM</sequence>
<keyword evidence="5" id="KW-1185">Reference proteome</keyword>
<dbReference type="InterPro" id="IPR002068">
    <property type="entry name" value="A-crystallin/Hsp20_dom"/>
</dbReference>
<dbReference type="Pfam" id="PF00011">
    <property type="entry name" value="HSP20"/>
    <property type="match status" value="1"/>
</dbReference>
<proteinExistence type="inferred from homology"/>
<dbReference type="Gene3D" id="2.60.40.790">
    <property type="match status" value="1"/>
</dbReference>
<evidence type="ECO:0000256" key="1">
    <source>
        <dbReference type="PROSITE-ProRule" id="PRU00285"/>
    </source>
</evidence>
<evidence type="ECO:0000313" key="5">
    <source>
        <dbReference type="Proteomes" id="UP000826271"/>
    </source>
</evidence>
<comment type="caution">
    <text evidence="4">The sequence shown here is derived from an EMBL/GenBank/DDBJ whole genome shotgun (WGS) entry which is preliminary data.</text>
</comment>
<protein>
    <recommendedName>
        <fullName evidence="3">SHSP domain-containing protein</fullName>
    </recommendedName>
</protein>
<accession>A0AAV6WVA7</accession>
<dbReference type="PANTHER" id="PTHR34661:SF3">
    <property type="entry name" value="INCREASED DNA METHYLATION 2"/>
    <property type="match status" value="1"/>
</dbReference>
<organism evidence="4 5">
    <name type="scientific">Buddleja alternifolia</name>
    <dbReference type="NCBI Taxonomy" id="168488"/>
    <lineage>
        <taxon>Eukaryota</taxon>
        <taxon>Viridiplantae</taxon>
        <taxon>Streptophyta</taxon>
        <taxon>Embryophyta</taxon>
        <taxon>Tracheophyta</taxon>
        <taxon>Spermatophyta</taxon>
        <taxon>Magnoliopsida</taxon>
        <taxon>eudicotyledons</taxon>
        <taxon>Gunneridae</taxon>
        <taxon>Pentapetalae</taxon>
        <taxon>asterids</taxon>
        <taxon>lamiids</taxon>
        <taxon>Lamiales</taxon>
        <taxon>Scrophulariaceae</taxon>
        <taxon>Buddlejeae</taxon>
        <taxon>Buddleja</taxon>
    </lineage>
</organism>
<evidence type="ECO:0000259" key="3">
    <source>
        <dbReference type="PROSITE" id="PS01031"/>
    </source>
</evidence>
<gene>
    <name evidence="4" type="ORF">BUALT_Bualt11G0122200</name>
</gene>
<dbReference type="InterPro" id="IPR039321">
    <property type="entry name" value="IDM2/3-like"/>
</dbReference>
<reference evidence="4" key="1">
    <citation type="submission" date="2019-10" db="EMBL/GenBank/DDBJ databases">
        <authorList>
            <person name="Zhang R."/>
            <person name="Pan Y."/>
            <person name="Wang J."/>
            <person name="Ma R."/>
            <person name="Yu S."/>
        </authorList>
    </citation>
    <scope>NUCLEOTIDE SEQUENCE</scope>
    <source>
        <strain evidence="4">LA-IB0</strain>
        <tissue evidence="4">Leaf</tissue>
    </source>
</reference>
<dbReference type="AlphaFoldDB" id="A0AAV6WVA7"/>
<feature type="domain" description="SHSP" evidence="3">
    <location>
        <begin position="63"/>
        <end position="189"/>
    </location>
</feature>
<dbReference type="GO" id="GO:0005634">
    <property type="term" value="C:nucleus"/>
    <property type="evidence" value="ECO:0007669"/>
    <property type="project" value="TreeGrafter"/>
</dbReference>
<name>A0AAV6WVA7_9LAMI</name>
<dbReference type="CDD" id="cd06464">
    <property type="entry name" value="ACD_sHsps-like"/>
    <property type="match status" value="1"/>
</dbReference>